<evidence type="ECO:0000256" key="2">
    <source>
        <dbReference type="ARBA" id="ARBA00023242"/>
    </source>
</evidence>
<dbReference type="AlphaFoldDB" id="A0AAN6K8I2"/>
<protein>
    <recommendedName>
        <fullName evidence="4">Zn(2)-C6 fungal-type domain-containing protein</fullName>
    </recommendedName>
</protein>
<dbReference type="Gene3D" id="4.10.240.10">
    <property type="entry name" value="Zn(2)-C6 fungal-type DNA-binding domain"/>
    <property type="match status" value="1"/>
</dbReference>
<dbReference type="SUPFAM" id="SSF57701">
    <property type="entry name" value="Zn2/Cys6 DNA-binding domain"/>
    <property type="match status" value="1"/>
</dbReference>
<name>A0AAN6K8I2_9PEZI</name>
<feature type="region of interest" description="Disordered" evidence="3">
    <location>
        <begin position="797"/>
        <end position="864"/>
    </location>
</feature>
<comment type="subcellular location">
    <subcellularLocation>
        <location evidence="1">Nucleus</location>
    </subcellularLocation>
</comment>
<feature type="region of interest" description="Disordered" evidence="3">
    <location>
        <begin position="67"/>
        <end position="100"/>
    </location>
</feature>
<dbReference type="CDD" id="cd12148">
    <property type="entry name" value="fungal_TF_MHR"/>
    <property type="match status" value="1"/>
</dbReference>
<feature type="compositionally biased region" description="Polar residues" evidence="3">
    <location>
        <begin position="120"/>
        <end position="131"/>
    </location>
</feature>
<dbReference type="CDD" id="cd00067">
    <property type="entry name" value="GAL4"/>
    <property type="match status" value="1"/>
</dbReference>
<evidence type="ECO:0000313" key="6">
    <source>
        <dbReference type="Proteomes" id="UP001175353"/>
    </source>
</evidence>
<keyword evidence="2" id="KW-0539">Nucleus</keyword>
<dbReference type="Pfam" id="PF11951">
    <property type="entry name" value="Fungal_trans_2"/>
    <property type="match status" value="1"/>
</dbReference>
<reference evidence="5" key="1">
    <citation type="submission" date="2023-06" db="EMBL/GenBank/DDBJ databases">
        <title>Black Yeasts Isolated from many extreme environments.</title>
        <authorList>
            <person name="Coleine C."/>
            <person name="Stajich J.E."/>
            <person name="Selbmann L."/>
        </authorList>
    </citation>
    <scope>NUCLEOTIDE SEQUENCE</scope>
    <source>
        <strain evidence="5">CCFEE 5200</strain>
    </source>
</reference>
<dbReference type="PANTHER" id="PTHR37534:SF40">
    <property type="entry name" value="ZN(2)-C6 FUNGAL-TYPE DOMAIN-CONTAINING PROTEIN"/>
    <property type="match status" value="1"/>
</dbReference>
<evidence type="ECO:0000313" key="5">
    <source>
        <dbReference type="EMBL" id="KAK0969802.1"/>
    </source>
</evidence>
<accession>A0AAN6K8I2</accession>
<dbReference type="InterPro" id="IPR036864">
    <property type="entry name" value="Zn2-C6_fun-type_DNA-bd_sf"/>
</dbReference>
<dbReference type="GO" id="GO:0000981">
    <property type="term" value="F:DNA-binding transcription factor activity, RNA polymerase II-specific"/>
    <property type="evidence" value="ECO:0007669"/>
    <property type="project" value="InterPro"/>
</dbReference>
<dbReference type="GO" id="GO:0045944">
    <property type="term" value="P:positive regulation of transcription by RNA polymerase II"/>
    <property type="evidence" value="ECO:0007669"/>
    <property type="project" value="TreeGrafter"/>
</dbReference>
<dbReference type="PROSITE" id="PS50048">
    <property type="entry name" value="ZN2_CY6_FUNGAL_2"/>
    <property type="match status" value="1"/>
</dbReference>
<dbReference type="PANTHER" id="PTHR37534">
    <property type="entry name" value="TRANSCRIPTIONAL ACTIVATOR PROTEIN UGA3"/>
    <property type="match status" value="1"/>
</dbReference>
<dbReference type="SMART" id="SM00066">
    <property type="entry name" value="GAL4"/>
    <property type="match status" value="1"/>
</dbReference>
<dbReference type="GO" id="GO:0008270">
    <property type="term" value="F:zinc ion binding"/>
    <property type="evidence" value="ECO:0007669"/>
    <property type="project" value="InterPro"/>
</dbReference>
<dbReference type="InterPro" id="IPR001138">
    <property type="entry name" value="Zn2Cys6_DnaBD"/>
</dbReference>
<keyword evidence="6" id="KW-1185">Reference proteome</keyword>
<dbReference type="Proteomes" id="UP001175353">
    <property type="component" value="Unassembled WGS sequence"/>
</dbReference>
<evidence type="ECO:0000259" key="4">
    <source>
        <dbReference type="PROSITE" id="PS50048"/>
    </source>
</evidence>
<sequence>MSPTYSYIPTLPTLYSSSRTFDSSHWRRRSIAGSDLWCAVTCIRKAGVRQYLTEPCPIAESEHAQCIGRRRSSATPPGHRPLKPAGRPPSPTLASTTDQAAYQQPAFDPPYASYAARTISPTSSEPTTNGEQYAAVKQKRKTPPNPTGNKPSKKVKRVGPRSDSKAEVMATADGDKDGEGAASKPRRVRTGCLTCRERHLKCDEGMPSCNNCNKSNRECKRGVRLNFIDLWTERPPTLVSNFGTENWKVDFIDESREIASEYQGGTKAYKPLQQEIPMVAQQHDSSLAFNFADAVPTAQQPLPSMQSMLPETYLDQSQQPDMNAMYNQQMKAEPVVFTIPPNSGSSHETQYGDSGSSSVAGQTSVTSYNTAQVEISGDDKKEYMESQQETLFMQVFIEEVGLWMDSMDSLKHFSRLLPFHALSEPMLLNAFLACGARHLTLVNPSYTEEKALEYYDTSTRYLLQNLQNPNRDTVICATTAVILNVYEIMSERALQRMNHIAGARALIKECGWNARSQGIGSACFWLNVGLEVLSCLHFNWQVAWDPDDWAVDMEFNREDVNGREEVWTHRMLYILAKVCNFRATMPRHPEQNPRDDQIRTQHRYEEWSRLKGWVDAWNGGIPRTMQPMAFLYPYQTSSKSVFPEVWLVKRTSIVARLFFHTAQLLLAQTHPYYGNDNLEMTELAKRHSNMICGIVAHVKDRGVASVALRSLAHAAEILTDRREQEEVLQIFDKINKETGWRIGFVYGDLKAKWGWNEEPSPQQFAQTHTALIQQKKAQEEQAQAGQQGMVLPGMQMQPQGYSGGGGGGGEFAAHQGMMHQSSSGLPSQQPPPPAPAPQQKKPPAGIPNPMYAKADFNQPNHPYQAYYVPPTSGFESQQNDGMYYSLGLGFQG</sequence>
<feature type="region of interest" description="Disordered" evidence="3">
    <location>
        <begin position="120"/>
        <end position="186"/>
    </location>
</feature>
<organism evidence="5 6">
    <name type="scientific">Friedmanniomyces endolithicus</name>
    <dbReference type="NCBI Taxonomy" id="329885"/>
    <lineage>
        <taxon>Eukaryota</taxon>
        <taxon>Fungi</taxon>
        <taxon>Dikarya</taxon>
        <taxon>Ascomycota</taxon>
        <taxon>Pezizomycotina</taxon>
        <taxon>Dothideomycetes</taxon>
        <taxon>Dothideomycetidae</taxon>
        <taxon>Mycosphaerellales</taxon>
        <taxon>Teratosphaeriaceae</taxon>
        <taxon>Friedmanniomyces</taxon>
    </lineage>
</organism>
<dbReference type="GO" id="GO:0005634">
    <property type="term" value="C:nucleus"/>
    <property type="evidence" value="ECO:0007669"/>
    <property type="project" value="UniProtKB-SubCell"/>
</dbReference>
<evidence type="ECO:0000256" key="3">
    <source>
        <dbReference type="SAM" id="MobiDB-lite"/>
    </source>
</evidence>
<feature type="domain" description="Zn(2)-C6 fungal-type" evidence="4">
    <location>
        <begin position="191"/>
        <end position="221"/>
    </location>
</feature>
<feature type="region of interest" description="Disordered" evidence="3">
    <location>
        <begin position="342"/>
        <end position="363"/>
    </location>
</feature>
<comment type="caution">
    <text evidence="5">The sequence shown here is derived from an EMBL/GenBank/DDBJ whole genome shotgun (WGS) entry which is preliminary data.</text>
</comment>
<feature type="compositionally biased region" description="Polar residues" evidence="3">
    <location>
        <begin position="818"/>
        <end position="827"/>
    </location>
</feature>
<gene>
    <name evidence="5" type="ORF">LTR91_016157</name>
</gene>
<dbReference type="PROSITE" id="PS00463">
    <property type="entry name" value="ZN2_CY6_FUNGAL_1"/>
    <property type="match status" value="1"/>
</dbReference>
<proteinExistence type="predicted"/>
<dbReference type="InterPro" id="IPR021858">
    <property type="entry name" value="Fun_TF"/>
</dbReference>
<dbReference type="GO" id="GO:0000976">
    <property type="term" value="F:transcription cis-regulatory region binding"/>
    <property type="evidence" value="ECO:0007669"/>
    <property type="project" value="TreeGrafter"/>
</dbReference>
<dbReference type="EMBL" id="JAUJLE010000193">
    <property type="protein sequence ID" value="KAK0969802.1"/>
    <property type="molecule type" value="Genomic_DNA"/>
</dbReference>
<dbReference type="Pfam" id="PF00172">
    <property type="entry name" value="Zn_clus"/>
    <property type="match status" value="1"/>
</dbReference>
<evidence type="ECO:0000256" key="1">
    <source>
        <dbReference type="ARBA" id="ARBA00004123"/>
    </source>
</evidence>
<feature type="compositionally biased region" description="Gly residues" evidence="3">
    <location>
        <begin position="801"/>
        <end position="810"/>
    </location>
</feature>